<proteinExistence type="predicted"/>
<evidence type="ECO:0000313" key="5">
    <source>
        <dbReference type="RefSeq" id="XP_039122276.1"/>
    </source>
</evidence>
<feature type="region of interest" description="Disordered" evidence="1">
    <location>
        <begin position="681"/>
        <end position="710"/>
    </location>
</feature>
<keyword evidence="4" id="KW-1185">Reference proteome</keyword>
<dbReference type="GeneID" id="120258881"/>
<dbReference type="CDD" id="cd00158">
    <property type="entry name" value="RHOD"/>
    <property type="match status" value="1"/>
</dbReference>
<dbReference type="GO" id="GO:0071277">
    <property type="term" value="P:cellular response to calcium ion"/>
    <property type="evidence" value="ECO:0007669"/>
    <property type="project" value="InterPro"/>
</dbReference>
<reference evidence="5" key="1">
    <citation type="submission" date="2025-08" db="UniProtKB">
        <authorList>
            <consortium name="RefSeq"/>
        </authorList>
    </citation>
    <scope>IDENTIFICATION</scope>
</reference>
<evidence type="ECO:0000256" key="1">
    <source>
        <dbReference type="SAM" id="MobiDB-lite"/>
    </source>
</evidence>
<organism evidence="4 5">
    <name type="scientific">Dioscorea cayennensis subsp. rotundata</name>
    <name type="common">White Guinea yam</name>
    <name type="synonym">Dioscorea rotundata</name>
    <dbReference type="NCBI Taxonomy" id="55577"/>
    <lineage>
        <taxon>Eukaryota</taxon>
        <taxon>Viridiplantae</taxon>
        <taxon>Streptophyta</taxon>
        <taxon>Embryophyta</taxon>
        <taxon>Tracheophyta</taxon>
        <taxon>Spermatophyta</taxon>
        <taxon>Magnoliopsida</taxon>
        <taxon>Liliopsida</taxon>
        <taxon>Dioscoreales</taxon>
        <taxon>Dioscoreaceae</taxon>
        <taxon>Dioscorea</taxon>
    </lineage>
</organism>
<dbReference type="PANTHER" id="PTHR34209">
    <property type="entry name" value="RHODANESE/CELL CYCLE CONTROL PHOSPHATASE SUPERFAMILY PROTEIN"/>
    <property type="match status" value="1"/>
</dbReference>
<evidence type="ECO:0000259" key="3">
    <source>
        <dbReference type="PROSITE" id="PS50206"/>
    </source>
</evidence>
<protein>
    <submittedName>
        <fullName evidence="5">LOW QUALITY PROTEIN: uncharacterized protein LOC120258881</fullName>
    </submittedName>
</protein>
<feature type="compositionally biased region" description="Polar residues" evidence="1">
    <location>
        <begin position="692"/>
        <end position="710"/>
    </location>
</feature>
<dbReference type="InterPro" id="IPR044690">
    <property type="entry name" value="CAS_plant"/>
</dbReference>
<dbReference type="PROSITE" id="PS50206">
    <property type="entry name" value="RHODANESE_3"/>
    <property type="match status" value="1"/>
</dbReference>
<gene>
    <name evidence="5" type="primary">LOC120258881</name>
</gene>
<name>A0AB40B4W9_DIOCR</name>
<dbReference type="RefSeq" id="XP_039122276.1">
    <property type="nucleotide sequence ID" value="XM_039266342.1"/>
</dbReference>
<sequence length="710" mass="77328">MISLLSTRMLPVCSAAPSCSSYYQLSCHVGTRAFYPFQKAIQERNFIEERLFLCIHDGVHGRESSSRLHAAKCMNSLVVETPDDHGSYDSSILSPYNNDFDDIVRSFPKEYFDNDTQNPTNSSSEVIGLWPTSEDLPGSKFPSSKFSGTIEHKISNNLMDAPPRSSYAELPSTASPGGYELLNLPDSLSQGSTGLSASSSSGFTFAADSIPSISPEDSLPVSGSLEQTNGDFPSLRQSVEDFFSGASESVETSVARLEDTVRKAYDSFTFTISDAVESVKNSFDNAINGLFSTAYNTKEQAGSNLTGLSSELGENVYKASAFTIDVLRRTIFTVEDSLTNVSRYIVYFYGSAKSSLPPDVRNTLNLSEDKITEIFQPFGSAAQQASKIIEEFEKNVGLDPSDPVVSFVLLLGVSATLGVSYWLLVYGGYSGDISPELTLELLKNEDGTVLIDVRPEALREKDGVPDLRRAARSRYASVVLPEIDNSLRKLLKGGKEIDDTLMATVIKNLKIVRDGSKIIVMDTNGNRAKSIARSLKKLGVKKPYLLQGGFQSWVKKGLRIKELKPESTLTVLNEEAEAILADVKPTPALVVGSALGLSAAFYALLEWEKTLQVIAIIGLGLTVYRRFASYEKSEDLKEDMKLLFSPFKKGAQAISWAAQKLEPNKIGLQTSPSSTAVQDRVLQAAAKHESQPSDSETENLPESASQASEA</sequence>
<dbReference type="InterPro" id="IPR036873">
    <property type="entry name" value="Rhodanese-like_dom_sf"/>
</dbReference>
<dbReference type="Gene3D" id="3.40.250.10">
    <property type="entry name" value="Rhodanese-like domain"/>
    <property type="match status" value="1"/>
</dbReference>
<dbReference type="InterPro" id="IPR001763">
    <property type="entry name" value="Rhodanese-like_dom"/>
</dbReference>
<dbReference type="SMART" id="SM00450">
    <property type="entry name" value="RHOD"/>
    <property type="match status" value="1"/>
</dbReference>
<dbReference type="PANTHER" id="PTHR34209:SF3">
    <property type="entry name" value="RHODANESE_CELL CYCLE CONTROL PHOSPHATASE SUPERFAMILY PROTEIN"/>
    <property type="match status" value="1"/>
</dbReference>
<feature type="signal peptide" evidence="2">
    <location>
        <begin position="1"/>
        <end position="15"/>
    </location>
</feature>
<accession>A0AB40B4W9</accession>
<dbReference type="Proteomes" id="UP001515500">
    <property type="component" value="Chromosome 4"/>
</dbReference>
<dbReference type="Pfam" id="PF00581">
    <property type="entry name" value="Rhodanese"/>
    <property type="match status" value="1"/>
</dbReference>
<dbReference type="SUPFAM" id="SSF52821">
    <property type="entry name" value="Rhodanese/Cell cycle control phosphatase"/>
    <property type="match status" value="1"/>
</dbReference>
<feature type="chain" id="PRO_5044340303" evidence="2">
    <location>
        <begin position="16"/>
        <end position="710"/>
    </location>
</feature>
<dbReference type="GO" id="GO:0090333">
    <property type="term" value="P:regulation of stomatal closure"/>
    <property type="evidence" value="ECO:0007669"/>
    <property type="project" value="InterPro"/>
</dbReference>
<dbReference type="GO" id="GO:0009704">
    <property type="term" value="P:de-etiolation"/>
    <property type="evidence" value="ECO:0007669"/>
    <property type="project" value="InterPro"/>
</dbReference>
<keyword evidence="2" id="KW-0732">Signal</keyword>
<dbReference type="AlphaFoldDB" id="A0AB40B4W9"/>
<evidence type="ECO:0000313" key="4">
    <source>
        <dbReference type="Proteomes" id="UP001515500"/>
    </source>
</evidence>
<feature type="domain" description="Rhodanese" evidence="3">
    <location>
        <begin position="444"/>
        <end position="562"/>
    </location>
</feature>
<evidence type="ECO:0000256" key="2">
    <source>
        <dbReference type="SAM" id="SignalP"/>
    </source>
</evidence>